<keyword evidence="3" id="KW-1185">Reference proteome</keyword>
<accession>A0A1M5WYG3</accession>
<feature type="transmembrane region" description="Helical" evidence="1">
    <location>
        <begin position="88"/>
        <end position="109"/>
    </location>
</feature>
<dbReference type="Pfam" id="PF06898">
    <property type="entry name" value="YqfD"/>
    <property type="match status" value="1"/>
</dbReference>
<organism evidence="2 3">
    <name type="scientific">Sporobacter termitidis DSM 10068</name>
    <dbReference type="NCBI Taxonomy" id="1123282"/>
    <lineage>
        <taxon>Bacteria</taxon>
        <taxon>Bacillati</taxon>
        <taxon>Bacillota</taxon>
        <taxon>Clostridia</taxon>
        <taxon>Eubacteriales</taxon>
        <taxon>Oscillospiraceae</taxon>
        <taxon>Sporobacter</taxon>
    </lineage>
</organism>
<dbReference type="PIRSF" id="PIRSF029895">
    <property type="entry name" value="SpoIV"/>
    <property type="match status" value="1"/>
</dbReference>
<proteinExistence type="predicted"/>
<name>A0A1M5WYG3_9FIRM</name>
<gene>
    <name evidence="2" type="ORF">SAMN02745823_01463</name>
</gene>
<evidence type="ECO:0000313" key="3">
    <source>
        <dbReference type="Proteomes" id="UP000183995"/>
    </source>
</evidence>
<protein>
    <submittedName>
        <fullName evidence="2">Similar to stage IV sporulation protein</fullName>
    </submittedName>
</protein>
<sequence>MKKAVNYIRGSVRVFVECPYPERLVNVCAQNDIEFWDLERVSPTVVHITMHIHGYRRLGALAEKAGFEIRQVQKTGVPFFLWKLRKRYVLLAGMLLMFLTVWGLSMFVWEIDVQGNETVSSQEILASLKELGVGIGSFGPTISSEAISNDMLLKIPELSWIAVNVRGSHADVLVRERLPKPDILDEKAPTMVYATKSGIITKMSVLEGARVCAEGSTVQAGDILVTGVMDSLSSGKRTVHAMAEVYARTWYELSAQMPLETTAKTYTGEKKTKTAVILAGKRINFYFNGGISFAHYDKMTTENTLKLPTGNILPVTIVKEKYSEYTTSGARLAILKADQILQKDLLDRLQLRIGDGSVTTTAFETSEENGVLKVTLKAECLEQIAAERPFTAEELQQALQPIQEKTKETGN</sequence>
<evidence type="ECO:0000313" key="2">
    <source>
        <dbReference type="EMBL" id="SHH92551.1"/>
    </source>
</evidence>
<keyword evidence="1" id="KW-1133">Transmembrane helix</keyword>
<dbReference type="STRING" id="1123282.SAMN02745823_01463"/>
<dbReference type="InterPro" id="IPR010690">
    <property type="entry name" value="YqfD"/>
</dbReference>
<dbReference type="OrthoDB" id="1640349at2"/>
<dbReference type="RefSeq" id="WP_073077246.1">
    <property type="nucleotide sequence ID" value="NZ_FQXV01000004.1"/>
</dbReference>
<dbReference type="EMBL" id="FQXV01000004">
    <property type="protein sequence ID" value="SHH92551.1"/>
    <property type="molecule type" value="Genomic_DNA"/>
</dbReference>
<reference evidence="2 3" key="1">
    <citation type="submission" date="2016-11" db="EMBL/GenBank/DDBJ databases">
        <authorList>
            <person name="Jaros S."/>
            <person name="Januszkiewicz K."/>
            <person name="Wedrychowicz H."/>
        </authorList>
    </citation>
    <scope>NUCLEOTIDE SEQUENCE [LARGE SCALE GENOMIC DNA]</scope>
    <source>
        <strain evidence="2 3">DSM 10068</strain>
    </source>
</reference>
<evidence type="ECO:0000256" key="1">
    <source>
        <dbReference type="SAM" id="Phobius"/>
    </source>
</evidence>
<dbReference type="NCBIfam" id="TIGR02876">
    <property type="entry name" value="spore_yqfD"/>
    <property type="match status" value="1"/>
</dbReference>
<dbReference type="Proteomes" id="UP000183995">
    <property type="component" value="Unassembled WGS sequence"/>
</dbReference>
<keyword evidence="1" id="KW-0812">Transmembrane</keyword>
<dbReference type="AlphaFoldDB" id="A0A1M5WYG3"/>
<keyword evidence="1" id="KW-0472">Membrane</keyword>